<comment type="caution">
    <text evidence="16">The sequence shown here is derived from an EMBL/GenBank/DDBJ whole genome shotgun (WGS) entry which is preliminary data.</text>
</comment>
<dbReference type="InterPro" id="IPR032171">
    <property type="entry name" value="COR-A"/>
</dbReference>
<name>A0ABD3W3I8_SINWO</name>
<dbReference type="Gene3D" id="2.60.120.920">
    <property type="match status" value="1"/>
</dbReference>
<dbReference type="GO" id="GO:0005524">
    <property type="term" value="F:ATP binding"/>
    <property type="evidence" value="ECO:0007669"/>
    <property type="project" value="UniProtKB-KW"/>
</dbReference>
<dbReference type="Pfam" id="PF16095">
    <property type="entry name" value="COR-A"/>
    <property type="match status" value="1"/>
</dbReference>
<evidence type="ECO:0000256" key="12">
    <source>
        <dbReference type="SAM" id="MobiDB-lite"/>
    </source>
</evidence>
<organism evidence="16 17">
    <name type="scientific">Sinanodonta woodiana</name>
    <name type="common">Chinese pond mussel</name>
    <name type="synonym">Anodonta woodiana</name>
    <dbReference type="NCBI Taxonomy" id="1069815"/>
    <lineage>
        <taxon>Eukaryota</taxon>
        <taxon>Metazoa</taxon>
        <taxon>Spiralia</taxon>
        <taxon>Lophotrochozoa</taxon>
        <taxon>Mollusca</taxon>
        <taxon>Bivalvia</taxon>
        <taxon>Autobranchia</taxon>
        <taxon>Heteroconchia</taxon>
        <taxon>Palaeoheterodonta</taxon>
        <taxon>Unionida</taxon>
        <taxon>Unionoidea</taxon>
        <taxon>Unionidae</taxon>
        <taxon>Unioninae</taxon>
        <taxon>Sinanodonta</taxon>
    </lineage>
</organism>
<feature type="compositionally biased region" description="Polar residues" evidence="12">
    <location>
        <begin position="289"/>
        <end position="312"/>
    </location>
</feature>
<sequence length="1150" mass="130089">MIFHNVHGTAITLTENKSVATRSDNDFGNGIVFSDQPIKQGQKVCIEVTCTSIWSGALRIGLVSHDPSKQMQKSLPKFALPFLAKREGFYIRAIRESLICTGSRLTFYINDKNQLQFFIDNEHKGALLTNIPTDKALWLLLDVYGNTTSTRFVNPGDAPKEIFARGPDAIQAFEQACISGVQAVHRTRLMIIGQDQVEKTSLKKALLGLKHNDAQEGTDGSDLIDCSFSMEDGNKCHMEIRGNNTDKSDKNNDPDKLGILGDPEGLEEEYHQAIASNIVQELIYQQRQGSSSTTKQTGVLQKPESGQTPGQTGSRSSVTSSASSTRNSGKASLSVPKFNDIPSGAINDVPKRVIQIVQNMLEQRSEVKDSDLKSMDSYEETNKSQQKRKVVLNIWDFSGEDVYYTTHQVFLTSRAVYIIVFNLCEDLLKPHKDLDSKTDGRSELSPLDYMDFWMRTFYTHASEITVTAANNTAISPLIFIVGTQRNGLHADPDIREQMVQEKFAQIREFVKSKPYIQHLITPFYAVDYRQDGGDEQIDLLHHQIKAVASREPYMGEQLPIRWLQFELEVNKQVKEGKNYASYDQVIELAANLGITDYNEVRTMLDFYHDLGIIIYFGRGSSNLDSLLCNTVILKPKWLIEMFKQVISKRQGNNQLDNGGKNKTYFVPSRFSSCADTKLLYTKGPNDVVFYIDFHGFLPMILFHRLLMRTVHWTQEYGSHDPYGIYEHIARFYLDNEHDFILERMNNQYHLMKVVVLRISECTDDDSVNHEDKIHSQPDPQACARIRNFLESCLTDLRETWMKRISYTMCVACPCNKTCSSHNQQNCPEESCLHFLKLDECLINRVVCCEHRRVKTTSFKKWFPEPLMLQFSTPVLPPINLSQGRGNIEKHCHNLPSWLKTSAKLLNGGDEKSGWEALAKELGYKQNQINLFNDDYNPSLALLMDWIISSGNTCLAVDMLCVYLEKIEREDIVEVIQKARPCVSPKYVVSHHCTREVSLADLLRKPIIPVLMEKTLWPPPGGMALILSQLVYINMKGVGGHGGSGIHADLEDKYNEIIQCVSLYAAPSLSHFSDTESETDEKQALSLIDQTSNIDSDYSVLDVPLYQDQYSNNNIPTPEIPVQRRDGPAVGRQPHSVPEASVSQCVICTIL</sequence>
<proteinExistence type="predicted"/>
<evidence type="ECO:0000256" key="4">
    <source>
        <dbReference type="ARBA" id="ARBA00022737"/>
    </source>
</evidence>
<keyword evidence="7" id="KW-0418">Kinase</keyword>
<dbReference type="PROSITE" id="PS50017">
    <property type="entry name" value="DEATH_DOMAIN"/>
    <property type="match status" value="1"/>
</dbReference>
<evidence type="ECO:0000256" key="9">
    <source>
        <dbReference type="ARBA" id="ARBA00022840"/>
    </source>
</evidence>
<evidence type="ECO:0000259" key="13">
    <source>
        <dbReference type="PROSITE" id="PS50017"/>
    </source>
</evidence>
<dbReference type="InterPro" id="IPR020859">
    <property type="entry name" value="ROC"/>
</dbReference>
<dbReference type="InterPro" id="IPR027417">
    <property type="entry name" value="P-loop_NTPase"/>
</dbReference>
<evidence type="ECO:0000256" key="5">
    <source>
        <dbReference type="ARBA" id="ARBA00022741"/>
    </source>
</evidence>
<evidence type="ECO:0000256" key="8">
    <source>
        <dbReference type="ARBA" id="ARBA00022833"/>
    </source>
</evidence>
<evidence type="ECO:0000256" key="10">
    <source>
        <dbReference type="ARBA" id="ARBA00047899"/>
    </source>
</evidence>
<dbReference type="InterPro" id="IPR000488">
    <property type="entry name" value="Death_dom"/>
</dbReference>
<dbReference type="GO" id="GO:0016301">
    <property type="term" value="F:kinase activity"/>
    <property type="evidence" value="ECO:0007669"/>
    <property type="project" value="UniProtKB-KW"/>
</dbReference>
<evidence type="ECO:0000313" key="16">
    <source>
        <dbReference type="EMBL" id="KAL3868445.1"/>
    </source>
</evidence>
<comment type="catalytic activity">
    <reaction evidence="11">
        <text>L-seryl-[protein] + ATP = O-phospho-L-seryl-[protein] + ADP + H(+)</text>
        <dbReference type="Rhea" id="RHEA:17989"/>
        <dbReference type="Rhea" id="RHEA-COMP:9863"/>
        <dbReference type="Rhea" id="RHEA-COMP:11604"/>
        <dbReference type="ChEBI" id="CHEBI:15378"/>
        <dbReference type="ChEBI" id="CHEBI:29999"/>
        <dbReference type="ChEBI" id="CHEBI:30616"/>
        <dbReference type="ChEBI" id="CHEBI:83421"/>
        <dbReference type="ChEBI" id="CHEBI:456216"/>
        <dbReference type="EC" id="2.7.11.1"/>
    </reaction>
</comment>
<evidence type="ECO:0000256" key="6">
    <source>
        <dbReference type="ARBA" id="ARBA00022771"/>
    </source>
</evidence>
<dbReference type="Pfam" id="PF08477">
    <property type="entry name" value="Roc"/>
    <property type="match status" value="1"/>
</dbReference>
<dbReference type="Gene3D" id="1.10.10.10">
    <property type="entry name" value="Winged helix-like DNA-binding domain superfamily/Winged helix DNA-binding domain"/>
    <property type="match status" value="1"/>
</dbReference>
<gene>
    <name evidence="16" type="ORF">ACJMK2_041252</name>
</gene>
<keyword evidence="17" id="KW-1185">Reference proteome</keyword>
<evidence type="ECO:0000256" key="7">
    <source>
        <dbReference type="ARBA" id="ARBA00022777"/>
    </source>
</evidence>
<dbReference type="Pfam" id="PF00531">
    <property type="entry name" value="Death"/>
    <property type="match status" value="1"/>
</dbReference>
<dbReference type="Gene3D" id="1.10.533.10">
    <property type="entry name" value="Death Domain, Fas"/>
    <property type="match status" value="1"/>
</dbReference>
<evidence type="ECO:0000313" key="17">
    <source>
        <dbReference type="Proteomes" id="UP001634394"/>
    </source>
</evidence>
<keyword evidence="4" id="KW-0677">Repeat</keyword>
<protein>
    <recommendedName>
        <fullName evidence="1">non-specific serine/threonine protein kinase</fullName>
        <ecNumber evidence="1">2.7.11.1</ecNumber>
    </recommendedName>
</protein>
<dbReference type="EC" id="2.7.11.1" evidence="1"/>
<dbReference type="PROSITE" id="PS51065">
    <property type="entry name" value="NHR"/>
    <property type="match status" value="1"/>
</dbReference>
<feature type="compositionally biased region" description="Low complexity" evidence="12">
    <location>
        <begin position="313"/>
        <end position="332"/>
    </location>
</feature>
<dbReference type="InterPro" id="IPR043136">
    <property type="entry name" value="B30.2/SPRY_sf"/>
</dbReference>
<feature type="domain" description="Roc" evidence="15">
    <location>
        <begin position="180"/>
        <end position="551"/>
    </location>
</feature>
<dbReference type="Gene3D" id="3.40.50.300">
    <property type="entry name" value="P-loop containing nucleotide triphosphate hydrolases"/>
    <property type="match status" value="1"/>
</dbReference>
<dbReference type="PANTHER" id="PTHR47508">
    <property type="entry name" value="SAM DOMAIN-CONTAINING PROTEIN-RELATED"/>
    <property type="match status" value="1"/>
</dbReference>
<dbReference type="GO" id="GO:0008270">
    <property type="term" value="F:zinc ion binding"/>
    <property type="evidence" value="ECO:0007669"/>
    <property type="project" value="UniProtKB-KW"/>
</dbReference>
<evidence type="ECO:0000256" key="1">
    <source>
        <dbReference type="ARBA" id="ARBA00012513"/>
    </source>
</evidence>
<dbReference type="InterPro" id="IPR011029">
    <property type="entry name" value="DEATH-like_dom_sf"/>
</dbReference>
<dbReference type="EMBL" id="JBJQND010000008">
    <property type="protein sequence ID" value="KAL3868445.1"/>
    <property type="molecule type" value="Genomic_DNA"/>
</dbReference>
<dbReference type="SUPFAM" id="SSF52540">
    <property type="entry name" value="P-loop containing nucleoside triphosphate hydrolases"/>
    <property type="match status" value="1"/>
</dbReference>
<dbReference type="CDD" id="cd08311">
    <property type="entry name" value="Death_p75NR"/>
    <property type="match status" value="1"/>
</dbReference>
<feature type="region of interest" description="Disordered" evidence="12">
    <location>
        <begin position="237"/>
        <end position="262"/>
    </location>
</feature>
<comment type="catalytic activity">
    <reaction evidence="10">
        <text>L-threonyl-[protein] + ATP = O-phospho-L-threonyl-[protein] + ADP + H(+)</text>
        <dbReference type="Rhea" id="RHEA:46608"/>
        <dbReference type="Rhea" id="RHEA-COMP:11060"/>
        <dbReference type="Rhea" id="RHEA-COMP:11605"/>
        <dbReference type="ChEBI" id="CHEBI:15378"/>
        <dbReference type="ChEBI" id="CHEBI:30013"/>
        <dbReference type="ChEBI" id="CHEBI:30616"/>
        <dbReference type="ChEBI" id="CHEBI:61977"/>
        <dbReference type="ChEBI" id="CHEBI:456216"/>
        <dbReference type="EC" id="2.7.11.1"/>
    </reaction>
</comment>
<accession>A0ABD3W3I8</accession>
<evidence type="ECO:0000256" key="11">
    <source>
        <dbReference type="ARBA" id="ARBA00048679"/>
    </source>
</evidence>
<keyword evidence="9" id="KW-0067">ATP-binding</keyword>
<dbReference type="SMART" id="SM00588">
    <property type="entry name" value="NEUZ"/>
    <property type="match status" value="1"/>
</dbReference>
<feature type="domain" description="NHR" evidence="14">
    <location>
        <begin position="1"/>
        <end position="155"/>
    </location>
</feature>
<feature type="domain" description="Death" evidence="13">
    <location>
        <begin position="914"/>
        <end position="979"/>
    </location>
</feature>
<keyword evidence="2" id="KW-0808">Transferase</keyword>
<feature type="region of interest" description="Disordered" evidence="12">
    <location>
        <begin position="1111"/>
        <end position="1135"/>
    </location>
</feature>
<dbReference type="InterPro" id="IPR036388">
    <property type="entry name" value="WH-like_DNA-bd_sf"/>
</dbReference>
<dbReference type="SMART" id="SM00005">
    <property type="entry name" value="DEATH"/>
    <property type="match status" value="1"/>
</dbReference>
<evidence type="ECO:0000256" key="3">
    <source>
        <dbReference type="ARBA" id="ARBA00022723"/>
    </source>
</evidence>
<dbReference type="PROSITE" id="PS51424">
    <property type="entry name" value="ROC"/>
    <property type="match status" value="1"/>
</dbReference>
<reference evidence="16 17" key="1">
    <citation type="submission" date="2024-11" db="EMBL/GenBank/DDBJ databases">
        <title>Chromosome-level genome assembly of the freshwater bivalve Anodonta woodiana.</title>
        <authorList>
            <person name="Chen X."/>
        </authorList>
    </citation>
    <scope>NUCLEOTIDE SEQUENCE [LARGE SCALE GENOMIC DNA]</scope>
    <source>
        <strain evidence="16">MN2024</strain>
        <tissue evidence="16">Gills</tissue>
    </source>
</reference>
<keyword evidence="6" id="KW-0863">Zinc-finger</keyword>
<feature type="compositionally biased region" description="Basic and acidic residues" evidence="12">
    <location>
        <begin position="237"/>
        <end position="256"/>
    </location>
</feature>
<dbReference type="Proteomes" id="UP001634394">
    <property type="component" value="Unassembled WGS sequence"/>
</dbReference>
<keyword evidence="3" id="KW-0479">Metal-binding</keyword>
<dbReference type="FunFam" id="2.60.120.920:FF:000005">
    <property type="entry name" value="Putative E3 ubiquitin-protein ligase NEURL1B"/>
    <property type="match status" value="1"/>
</dbReference>
<dbReference type="PANTHER" id="PTHR47508:SF4">
    <property type="match status" value="1"/>
</dbReference>
<keyword evidence="8" id="KW-0862">Zinc</keyword>
<dbReference type="Pfam" id="PF07177">
    <property type="entry name" value="Neuralized"/>
    <property type="match status" value="1"/>
</dbReference>
<evidence type="ECO:0000259" key="14">
    <source>
        <dbReference type="PROSITE" id="PS51065"/>
    </source>
</evidence>
<dbReference type="InterPro" id="IPR006573">
    <property type="entry name" value="NHR_dom"/>
</dbReference>
<evidence type="ECO:0000256" key="2">
    <source>
        <dbReference type="ARBA" id="ARBA00022679"/>
    </source>
</evidence>
<feature type="region of interest" description="Disordered" evidence="12">
    <location>
        <begin position="289"/>
        <end position="337"/>
    </location>
</feature>
<dbReference type="SUPFAM" id="SSF47986">
    <property type="entry name" value="DEATH domain"/>
    <property type="match status" value="1"/>
</dbReference>
<evidence type="ECO:0000259" key="15">
    <source>
        <dbReference type="PROSITE" id="PS51424"/>
    </source>
</evidence>
<dbReference type="AlphaFoldDB" id="A0ABD3W3I8"/>
<keyword evidence="5" id="KW-0547">Nucleotide-binding</keyword>